<dbReference type="EMBL" id="JAACJO010000014">
    <property type="protein sequence ID" value="KAF5350604.1"/>
    <property type="molecule type" value="Genomic_DNA"/>
</dbReference>
<evidence type="ECO:0000313" key="2">
    <source>
        <dbReference type="Proteomes" id="UP000559027"/>
    </source>
</evidence>
<reference evidence="1 2" key="1">
    <citation type="journal article" date="2020" name="ISME J.">
        <title>Uncovering the hidden diversity of litter-decomposition mechanisms in mushroom-forming fungi.</title>
        <authorList>
            <person name="Floudas D."/>
            <person name="Bentzer J."/>
            <person name="Ahren D."/>
            <person name="Johansson T."/>
            <person name="Persson P."/>
            <person name="Tunlid A."/>
        </authorList>
    </citation>
    <scope>NUCLEOTIDE SEQUENCE [LARGE SCALE GENOMIC DNA]</scope>
    <source>
        <strain evidence="1 2">CBS 146.42</strain>
    </source>
</reference>
<dbReference type="AlphaFoldDB" id="A0A8H5D061"/>
<gene>
    <name evidence="1" type="ORF">D9756_008651</name>
</gene>
<proteinExistence type="predicted"/>
<keyword evidence="2" id="KW-1185">Reference proteome</keyword>
<evidence type="ECO:0000313" key="1">
    <source>
        <dbReference type="EMBL" id="KAF5350604.1"/>
    </source>
</evidence>
<organism evidence="1 2">
    <name type="scientific">Leucocoprinus leucothites</name>
    <dbReference type="NCBI Taxonomy" id="201217"/>
    <lineage>
        <taxon>Eukaryota</taxon>
        <taxon>Fungi</taxon>
        <taxon>Dikarya</taxon>
        <taxon>Basidiomycota</taxon>
        <taxon>Agaricomycotina</taxon>
        <taxon>Agaricomycetes</taxon>
        <taxon>Agaricomycetidae</taxon>
        <taxon>Agaricales</taxon>
        <taxon>Agaricineae</taxon>
        <taxon>Agaricaceae</taxon>
        <taxon>Leucocoprinus</taxon>
    </lineage>
</organism>
<name>A0A8H5D061_9AGAR</name>
<protein>
    <submittedName>
        <fullName evidence="1">Uncharacterized protein</fullName>
    </submittedName>
</protein>
<sequence>MDALVLAPAPLTTHALSIASTPLAIQFLSVLHLHCASSGLIVHWSLATVWRNGTAKPVQV</sequence>
<accession>A0A8H5D061</accession>
<comment type="caution">
    <text evidence="1">The sequence shown here is derived from an EMBL/GenBank/DDBJ whole genome shotgun (WGS) entry which is preliminary data.</text>
</comment>
<dbReference type="Proteomes" id="UP000559027">
    <property type="component" value="Unassembled WGS sequence"/>
</dbReference>